<gene>
    <name evidence="1" type="ORF">IAQ69_08590</name>
</gene>
<reference evidence="1 2" key="1">
    <citation type="submission" date="2020-08" db="EMBL/GenBank/DDBJ databases">
        <title>Emergence of ISAba1-mediated novel tet(X) in Acinetobacter variabilis from a chicken farm.</title>
        <authorList>
            <person name="Peng K."/>
            <person name="Li R."/>
        </authorList>
    </citation>
    <scope>NUCLEOTIDE SEQUENCE [LARGE SCALE GENOMIC DNA]</scope>
    <source>
        <strain evidence="1 2">XM9F202-2</strain>
    </source>
</reference>
<sequence>MMQRTLEGLSFDMPPTASQITELAHVHRKKLDEAIYDKYTHLGDYSLAQRKEVYDFTRALDETQRAEFYSHYNDELVRIADEDRLHPPEAEAGLSKFAILLVLGLVAMVIAWSVYELLKS</sequence>
<proteinExistence type="predicted"/>
<organism evidence="1 2">
    <name type="scientific">Acinetobacter variabilis</name>
    <dbReference type="NCBI Taxonomy" id="70346"/>
    <lineage>
        <taxon>Bacteria</taxon>
        <taxon>Pseudomonadati</taxon>
        <taxon>Pseudomonadota</taxon>
        <taxon>Gammaproteobacteria</taxon>
        <taxon>Moraxellales</taxon>
        <taxon>Moraxellaceae</taxon>
        <taxon>Acinetobacter</taxon>
    </lineage>
</organism>
<dbReference type="AlphaFoldDB" id="A0A427M6L0"/>
<dbReference type="EMBL" id="CP060811">
    <property type="protein sequence ID" value="QQN86941.1"/>
    <property type="molecule type" value="Genomic_DNA"/>
</dbReference>
<dbReference type="GeneID" id="89665842"/>
<dbReference type="Proteomes" id="UP000596079">
    <property type="component" value="Chromosome"/>
</dbReference>
<evidence type="ECO:0000313" key="1">
    <source>
        <dbReference type="EMBL" id="QQN86941.1"/>
    </source>
</evidence>
<name>A0A427M6L0_9GAMM</name>
<accession>A0A427M6L0</accession>
<dbReference type="RefSeq" id="WP_081402667.1">
    <property type="nucleotide sequence ID" value="NZ_AP024524.1"/>
</dbReference>
<evidence type="ECO:0000313" key="2">
    <source>
        <dbReference type="Proteomes" id="UP000596079"/>
    </source>
</evidence>
<protein>
    <submittedName>
        <fullName evidence="1">Uncharacterized protein</fullName>
    </submittedName>
</protein>